<feature type="compositionally biased region" description="Acidic residues" evidence="2">
    <location>
        <begin position="1"/>
        <end position="26"/>
    </location>
</feature>
<dbReference type="InterPro" id="IPR052035">
    <property type="entry name" value="ZnF_BED_domain_contain"/>
</dbReference>
<sequence>MVHDDNGDDRDDDSGDNGNDNGDDDGEKQKGDNIGKHLQKVLHEWGLDKVMTVTVDNASANDSGISYLRSQMNSLKTSIAQGKYLHMRCAAHIINLIVQECLKEVLQSVKCVHAAVRFVKNGTSRLVKFKECAVLEKVDTKAFLSLDVCTRWNSTYDMLKATCAYEKVFARYTEEDPYYTIELISDKGLGVPDEQDWENARKMAEFLGHFADITKRVSASLSVTSHTYFHEIGEVNILVNNWLNSSDTWHDIVENENYKAKGKEKEKEKENINLLIFVAVILDPRYKLSEYIELAIQEIYGESIGHKVWAAVNKGLQGLFEDIGTPFLLVMAHPNQLKVNHHNLNKWEGVVE</sequence>
<evidence type="ECO:0000256" key="1">
    <source>
        <dbReference type="ARBA" id="ARBA00023125"/>
    </source>
</evidence>
<dbReference type="AlphaFoldDB" id="A0AAQ3WRM0"/>
<feature type="region of interest" description="Disordered" evidence="2">
    <location>
        <begin position="1"/>
        <end position="32"/>
    </location>
</feature>
<evidence type="ECO:0000313" key="5">
    <source>
        <dbReference type="Proteomes" id="UP001341281"/>
    </source>
</evidence>
<evidence type="ECO:0000259" key="3">
    <source>
        <dbReference type="Pfam" id="PF14372"/>
    </source>
</evidence>
<dbReference type="Pfam" id="PF14372">
    <property type="entry name" value="hAT-like_RNase-H"/>
    <property type="match status" value="1"/>
</dbReference>
<dbReference type="Proteomes" id="UP001341281">
    <property type="component" value="Chromosome 04"/>
</dbReference>
<dbReference type="PANTHER" id="PTHR46481:SF7">
    <property type="entry name" value="ZINC FINGER BED DOMAIN-CONTAINING PROTEIN RICESLEEPER 2-LIKE"/>
    <property type="match status" value="1"/>
</dbReference>
<evidence type="ECO:0000256" key="2">
    <source>
        <dbReference type="SAM" id="MobiDB-lite"/>
    </source>
</evidence>
<keyword evidence="1" id="KW-0238">DNA-binding</keyword>
<evidence type="ECO:0000313" key="4">
    <source>
        <dbReference type="EMBL" id="WVZ70886.1"/>
    </source>
</evidence>
<dbReference type="InterPro" id="IPR025525">
    <property type="entry name" value="hAT-like_transposase_RNase-H"/>
</dbReference>
<dbReference type="SUPFAM" id="SSF53098">
    <property type="entry name" value="Ribonuclease H-like"/>
    <property type="match status" value="1"/>
</dbReference>
<protein>
    <recommendedName>
        <fullName evidence="3">hAT-like transposase RNase-H fold domain-containing protein</fullName>
    </recommendedName>
</protein>
<organism evidence="4 5">
    <name type="scientific">Paspalum notatum var. saurae</name>
    <dbReference type="NCBI Taxonomy" id="547442"/>
    <lineage>
        <taxon>Eukaryota</taxon>
        <taxon>Viridiplantae</taxon>
        <taxon>Streptophyta</taxon>
        <taxon>Embryophyta</taxon>
        <taxon>Tracheophyta</taxon>
        <taxon>Spermatophyta</taxon>
        <taxon>Magnoliopsida</taxon>
        <taxon>Liliopsida</taxon>
        <taxon>Poales</taxon>
        <taxon>Poaceae</taxon>
        <taxon>PACMAD clade</taxon>
        <taxon>Panicoideae</taxon>
        <taxon>Andropogonodae</taxon>
        <taxon>Paspaleae</taxon>
        <taxon>Paspalinae</taxon>
        <taxon>Paspalum</taxon>
    </lineage>
</organism>
<dbReference type="GO" id="GO:0003677">
    <property type="term" value="F:DNA binding"/>
    <property type="evidence" value="ECO:0007669"/>
    <property type="project" value="UniProtKB-KW"/>
</dbReference>
<accession>A0AAQ3WRM0</accession>
<dbReference type="PANTHER" id="PTHR46481">
    <property type="entry name" value="ZINC FINGER BED DOMAIN-CONTAINING PROTEIN 4"/>
    <property type="match status" value="1"/>
</dbReference>
<proteinExistence type="predicted"/>
<dbReference type="InterPro" id="IPR012337">
    <property type="entry name" value="RNaseH-like_sf"/>
</dbReference>
<gene>
    <name evidence="4" type="ORF">U9M48_019515</name>
</gene>
<dbReference type="EMBL" id="CP144748">
    <property type="protein sequence ID" value="WVZ70886.1"/>
    <property type="molecule type" value="Genomic_DNA"/>
</dbReference>
<name>A0AAQ3WRM0_PASNO</name>
<keyword evidence="5" id="KW-1185">Reference proteome</keyword>
<reference evidence="4 5" key="1">
    <citation type="submission" date="2024-02" db="EMBL/GenBank/DDBJ databases">
        <title>High-quality chromosome-scale genome assembly of Pensacola bahiagrass (Paspalum notatum Flugge var. saurae).</title>
        <authorList>
            <person name="Vega J.M."/>
            <person name="Podio M."/>
            <person name="Orjuela J."/>
            <person name="Siena L.A."/>
            <person name="Pessino S.C."/>
            <person name="Combes M.C."/>
            <person name="Mariac C."/>
            <person name="Albertini E."/>
            <person name="Pupilli F."/>
            <person name="Ortiz J.P.A."/>
            <person name="Leblanc O."/>
        </authorList>
    </citation>
    <scope>NUCLEOTIDE SEQUENCE [LARGE SCALE GENOMIC DNA]</scope>
    <source>
        <strain evidence="4">R1</strain>
        <tissue evidence="4">Leaf</tissue>
    </source>
</reference>
<feature type="domain" description="hAT-like transposase RNase-H fold" evidence="3">
    <location>
        <begin position="220"/>
        <end position="321"/>
    </location>
</feature>